<accession>A0A9P4LRU5</accession>
<reference evidence="2" key="1">
    <citation type="journal article" date="2020" name="Stud. Mycol.">
        <title>101 Dothideomycetes genomes: a test case for predicting lifestyles and emergence of pathogens.</title>
        <authorList>
            <person name="Haridas S."/>
            <person name="Albert R."/>
            <person name="Binder M."/>
            <person name="Bloem J."/>
            <person name="Labutti K."/>
            <person name="Salamov A."/>
            <person name="Andreopoulos B."/>
            <person name="Baker S."/>
            <person name="Barry K."/>
            <person name="Bills G."/>
            <person name="Bluhm B."/>
            <person name="Cannon C."/>
            <person name="Castanera R."/>
            <person name="Culley D."/>
            <person name="Daum C."/>
            <person name="Ezra D."/>
            <person name="Gonzalez J."/>
            <person name="Henrissat B."/>
            <person name="Kuo A."/>
            <person name="Liang C."/>
            <person name="Lipzen A."/>
            <person name="Lutzoni F."/>
            <person name="Magnuson J."/>
            <person name="Mondo S."/>
            <person name="Nolan M."/>
            <person name="Ohm R."/>
            <person name="Pangilinan J."/>
            <person name="Park H.-J."/>
            <person name="Ramirez L."/>
            <person name="Alfaro M."/>
            <person name="Sun H."/>
            <person name="Tritt A."/>
            <person name="Yoshinaga Y."/>
            <person name="Zwiers L.-H."/>
            <person name="Turgeon B."/>
            <person name="Goodwin S."/>
            <person name="Spatafora J."/>
            <person name="Crous P."/>
            <person name="Grigoriev I."/>
        </authorList>
    </citation>
    <scope>NUCLEOTIDE SEQUENCE</scope>
    <source>
        <strain evidence="2">CBS 110217</strain>
    </source>
</reference>
<evidence type="ECO:0000313" key="2">
    <source>
        <dbReference type="EMBL" id="KAF2033134.1"/>
    </source>
</evidence>
<dbReference type="InterPro" id="IPR010730">
    <property type="entry name" value="HET"/>
</dbReference>
<dbReference type="AlphaFoldDB" id="A0A9P4LRU5"/>
<name>A0A9P4LRU5_9PLEO</name>
<gene>
    <name evidence="2" type="ORF">EK21DRAFT_98443</name>
</gene>
<evidence type="ECO:0000259" key="1">
    <source>
        <dbReference type="Pfam" id="PF06985"/>
    </source>
</evidence>
<protein>
    <recommendedName>
        <fullName evidence="1">Heterokaryon incompatibility domain-containing protein</fullName>
    </recommendedName>
</protein>
<dbReference type="Proteomes" id="UP000799777">
    <property type="component" value="Unassembled WGS sequence"/>
</dbReference>
<feature type="domain" description="Heterokaryon incompatibility" evidence="1">
    <location>
        <begin position="22"/>
        <end position="108"/>
    </location>
</feature>
<dbReference type="Pfam" id="PF06985">
    <property type="entry name" value="HET"/>
    <property type="match status" value="1"/>
</dbReference>
<dbReference type="EMBL" id="ML978168">
    <property type="protein sequence ID" value="KAF2033134.1"/>
    <property type="molecule type" value="Genomic_DNA"/>
</dbReference>
<keyword evidence="3" id="KW-1185">Reference proteome</keyword>
<dbReference type="PANTHER" id="PTHR10622:SF10">
    <property type="entry name" value="HET DOMAIN-CONTAINING PROTEIN"/>
    <property type="match status" value="1"/>
</dbReference>
<proteinExistence type="predicted"/>
<sequence>MRLINVDTLQLSESFGDNIPRYAILSHRWGKDEVDFEMFSYSLAKAKGMLGFKKIGYCAKQSSKDGLQWCWADTCCIDKRSSSELSEAIKSMYQWYQSAAVCYAYLEDITVPSLENDKHMFSSDWFSRGWTLQELIAPRKLHFYSKNWSKLGGKGKYTQLISSVLGIDVGVLLGHLPVERVSIGQRM</sequence>
<comment type="caution">
    <text evidence="2">The sequence shown here is derived from an EMBL/GenBank/DDBJ whole genome shotgun (WGS) entry which is preliminary data.</text>
</comment>
<dbReference type="PANTHER" id="PTHR10622">
    <property type="entry name" value="HET DOMAIN-CONTAINING PROTEIN"/>
    <property type="match status" value="1"/>
</dbReference>
<organism evidence="2 3">
    <name type="scientific">Setomelanomma holmii</name>
    <dbReference type="NCBI Taxonomy" id="210430"/>
    <lineage>
        <taxon>Eukaryota</taxon>
        <taxon>Fungi</taxon>
        <taxon>Dikarya</taxon>
        <taxon>Ascomycota</taxon>
        <taxon>Pezizomycotina</taxon>
        <taxon>Dothideomycetes</taxon>
        <taxon>Pleosporomycetidae</taxon>
        <taxon>Pleosporales</taxon>
        <taxon>Pleosporineae</taxon>
        <taxon>Phaeosphaeriaceae</taxon>
        <taxon>Setomelanomma</taxon>
    </lineage>
</organism>
<dbReference type="OrthoDB" id="674604at2759"/>
<evidence type="ECO:0000313" key="3">
    <source>
        <dbReference type="Proteomes" id="UP000799777"/>
    </source>
</evidence>